<evidence type="ECO:0000313" key="1">
    <source>
        <dbReference type="EMBL" id="GBP46860.1"/>
    </source>
</evidence>
<sequence>MLRKWSLIVEKARRRSLIHSGGRIKARGELEAYDYRHKTKNQIKKLEEYMRYTSAGAKAEPSVCRRRRVAVPHKGISVTQIPDKLRSEDKDLVDAANAC</sequence>
<protein>
    <submittedName>
        <fullName evidence="1">Uncharacterized protein</fullName>
    </submittedName>
</protein>
<accession>A0A4C1W7K1</accession>
<name>A0A4C1W7K1_EUMVA</name>
<dbReference type="EMBL" id="BGZK01000490">
    <property type="protein sequence ID" value="GBP46860.1"/>
    <property type="molecule type" value="Genomic_DNA"/>
</dbReference>
<comment type="caution">
    <text evidence="1">The sequence shown here is derived from an EMBL/GenBank/DDBJ whole genome shotgun (WGS) entry which is preliminary data.</text>
</comment>
<reference evidence="1 2" key="1">
    <citation type="journal article" date="2019" name="Commun. Biol.">
        <title>The bagworm genome reveals a unique fibroin gene that provides high tensile strength.</title>
        <authorList>
            <person name="Kono N."/>
            <person name="Nakamura H."/>
            <person name="Ohtoshi R."/>
            <person name="Tomita M."/>
            <person name="Numata K."/>
            <person name="Arakawa K."/>
        </authorList>
    </citation>
    <scope>NUCLEOTIDE SEQUENCE [LARGE SCALE GENOMIC DNA]</scope>
</reference>
<proteinExistence type="predicted"/>
<organism evidence="1 2">
    <name type="scientific">Eumeta variegata</name>
    <name type="common">Bagworm moth</name>
    <name type="synonym">Eumeta japonica</name>
    <dbReference type="NCBI Taxonomy" id="151549"/>
    <lineage>
        <taxon>Eukaryota</taxon>
        <taxon>Metazoa</taxon>
        <taxon>Ecdysozoa</taxon>
        <taxon>Arthropoda</taxon>
        <taxon>Hexapoda</taxon>
        <taxon>Insecta</taxon>
        <taxon>Pterygota</taxon>
        <taxon>Neoptera</taxon>
        <taxon>Endopterygota</taxon>
        <taxon>Lepidoptera</taxon>
        <taxon>Glossata</taxon>
        <taxon>Ditrysia</taxon>
        <taxon>Tineoidea</taxon>
        <taxon>Psychidae</taxon>
        <taxon>Oiketicinae</taxon>
        <taxon>Eumeta</taxon>
    </lineage>
</organism>
<gene>
    <name evidence="1" type="ORF">EVAR_78562_1</name>
</gene>
<dbReference type="AlphaFoldDB" id="A0A4C1W7K1"/>
<dbReference type="Proteomes" id="UP000299102">
    <property type="component" value="Unassembled WGS sequence"/>
</dbReference>
<keyword evidence="2" id="KW-1185">Reference proteome</keyword>
<evidence type="ECO:0000313" key="2">
    <source>
        <dbReference type="Proteomes" id="UP000299102"/>
    </source>
</evidence>